<evidence type="ECO:0000313" key="15">
    <source>
        <dbReference type="EMBL" id="AGC72161.1"/>
    </source>
</evidence>
<evidence type="ECO:0000256" key="2">
    <source>
        <dbReference type="ARBA" id="ARBA00004919"/>
    </source>
</evidence>
<keyword evidence="6 14" id="KW-0812">Transmembrane</keyword>
<dbReference type="GO" id="GO:0005886">
    <property type="term" value="C:plasma membrane"/>
    <property type="evidence" value="ECO:0007669"/>
    <property type="project" value="UniProtKB-SubCell"/>
</dbReference>
<feature type="transmembrane region" description="Helical" evidence="14">
    <location>
        <begin position="283"/>
        <end position="304"/>
    </location>
</feature>
<evidence type="ECO:0000256" key="4">
    <source>
        <dbReference type="ARBA" id="ARBA00022475"/>
    </source>
</evidence>
<accession>L7VXI5</accession>
<feature type="transmembrane region" description="Helical" evidence="14">
    <location>
        <begin position="32"/>
        <end position="51"/>
    </location>
</feature>
<keyword evidence="9 14" id="KW-0472">Membrane</keyword>
<dbReference type="PANTHER" id="PTHR43448">
    <property type="entry name" value="PROTOHEME IX FARNESYLTRANSFERASE, MITOCHONDRIAL"/>
    <property type="match status" value="1"/>
</dbReference>
<feature type="transmembrane region" description="Helical" evidence="14">
    <location>
        <begin position="223"/>
        <end position="244"/>
    </location>
</feature>
<dbReference type="InterPro" id="IPR006369">
    <property type="entry name" value="Protohaem_IX_farnesylTrfase"/>
</dbReference>
<comment type="pathway">
    <text evidence="2 14">Porphyrin-containing compound metabolism; heme O biosynthesis; heme O from protoheme: step 1/1.</text>
</comment>
<comment type="function">
    <text evidence="14">Converts heme B (protoheme IX) to heme O by substitution of the vinyl group on carbon 2 of heme B porphyrin ring with a hydroxyethyl farnesyl side group.</text>
</comment>
<proteinExistence type="inferred from homology"/>
<evidence type="ECO:0000256" key="5">
    <source>
        <dbReference type="ARBA" id="ARBA00022679"/>
    </source>
</evidence>
<evidence type="ECO:0000256" key="10">
    <source>
        <dbReference type="ARBA" id="ARBA00030253"/>
    </source>
</evidence>
<feature type="transmembrane region" description="Helical" evidence="14">
    <location>
        <begin position="150"/>
        <end position="171"/>
    </location>
</feature>
<comment type="subcellular location">
    <subcellularLocation>
        <location evidence="1 14">Cell membrane</location>
        <topology evidence="1 14">Multi-pass membrane protein</topology>
    </subcellularLocation>
</comment>
<evidence type="ECO:0000256" key="6">
    <source>
        <dbReference type="ARBA" id="ARBA00022692"/>
    </source>
</evidence>
<evidence type="ECO:0000256" key="7">
    <source>
        <dbReference type="ARBA" id="ARBA00022989"/>
    </source>
</evidence>
<dbReference type="GO" id="GO:0048034">
    <property type="term" value="P:heme O biosynthetic process"/>
    <property type="evidence" value="ECO:0007669"/>
    <property type="project" value="UniProtKB-UniRule"/>
</dbReference>
<dbReference type="PANTHER" id="PTHR43448:SF7">
    <property type="entry name" value="4-HYDROXYBENZOATE SOLANESYLTRANSFERASE"/>
    <property type="match status" value="1"/>
</dbReference>
<evidence type="ECO:0000256" key="3">
    <source>
        <dbReference type="ARBA" id="ARBA00012292"/>
    </source>
</evidence>
<keyword evidence="7 14" id="KW-1133">Transmembrane helix</keyword>
<dbReference type="UniPathway" id="UPA00834">
    <property type="reaction ID" value="UER00712"/>
</dbReference>
<dbReference type="Gene3D" id="1.10.357.140">
    <property type="entry name" value="UbiA prenyltransferase"/>
    <property type="match status" value="1"/>
</dbReference>
<feature type="transmembrane region" description="Helical" evidence="14">
    <location>
        <begin position="177"/>
        <end position="202"/>
    </location>
</feature>
<gene>
    <name evidence="14" type="primary">ctaB</name>
</gene>
<organism evidence="15">
    <name type="scientific">uncultured bacterium A1Q1_fos_962</name>
    <dbReference type="NCBI Taxonomy" id="1256592"/>
    <lineage>
        <taxon>Bacteria</taxon>
        <taxon>environmental samples</taxon>
    </lineage>
</organism>
<evidence type="ECO:0000256" key="14">
    <source>
        <dbReference type="HAMAP-Rule" id="MF_00154"/>
    </source>
</evidence>
<comment type="similarity">
    <text evidence="14">Belongs to the UbiA prenyltransferase family. Protoheme IX farnesyltransferase subfamily.</text>
</comment>
<dbReference type="HAMAP" id="MF_00154">
    <property type="entry name" value="CyoE_CtaB"/>
    <property type="match status" value="1"/>
</dbReference>
<evidence type="ECO:0000256" key="9">
    <source>
        <dbReference type="ARBA" id="ARBA00023136"/>
    </source>
</evidence>
<feature type="transmembrane region" description="Helical" evidence="14">
    <location>
        <begin position="99"/>
        <end position="120"/>
    </location>
</feature>
<dbReference type="EC" id="2.5.1.141" evidence="3 14"/>
<dbReference type="EMBL" id="JX649894">
    <property type="protein sequence ID" value="AGC72161.1"/>
    <property type="molecule type" value="Genomic_DNA"/>
</dbReference>
<dbReference type="GO" id="GO:0008495">
    <property type="term" value="F:protoheme IX farnesyltransferase activity"/>
    <property type="evidence" value="ECO:0007669"/>
    <property type="project" value="UniProtKB-UniRule"/>
</dbReference>
<evidence type="ECO:0000256" key="12">
    <source>
        <dbReference type="ARBA" id="ARBA00042475"/>
    </source>
</evidence>
<keyword evidence="5 14" id="KW-0808">Transferase</keyword>
<sequence length="305" mass="33746">MNSTVVQIESTSRTAGWPTRFADYVELAKPRILAMVLVAVSLSGIIASWGQPDVMRLLHGLVGTILVAASASIFNQWLERHLDARMRRTVNRPLPAGRLGERETLILGSALVLIGLAYVLNLCGRPATFFAAMTWLLYVGVYTPLKTRTWLNTLVGAVPGAMPILLGWSAVGARLDIRAWSLFLLVFLWQFPHFMAIAWLYRHQYAAAGMRMLTVIDPTGRRAGVQSVVAAVSVLIVSLIPAALTVGWSPWYIAGSFLLGVLQLICAIQFFRHREDVSARRLLRASLIYLPMQLVLVTLLNVAWI</sequence>
<feature type="transmembrane region" description="Helical" evidence="14">
    <location>
        <begin position="250"/>
        <end position="271"/>
    </location>
</feature>
<reference evidence="15" key="1">
    <citation type="submission" date="2012-09" db="EMBL/GenBank/DDBJ databases">
        <title>Metagenomic Characterization of a Microbial Community in Wastewater Detects High Levels of Antibiotic Resistance.</title>
        <authorList>
            <person name="Abrams M."/>
            <person name="Caldwell A."/>
            <person name="Vandaei E."/>
            <person name="Lee W."/>
            <person name="Perrott J."/>
            <person name="Khan S.Y."/>
            <person name="Ta J."/>
            <person name="Romero D."/>
            <person name="Nguyen V."/>
            <person name="Pourmand N."/>
            <person name="Ouverney C.C."/>
        </authorList>
    </citation>
    <scope>NUCLEOTIDE SEQUENCE</scope>
</reference>
<dbReference type="Pfam" id="PF01040">
    <property type="entry name" value="UbiA"/>
    <property type="match status" value="1"/>
</dbReference>
<keyword evidence="8 14" id="KW-0350">Heme biosynthesis</keyword>
<dbReference type="PROSITE" id="PS00943">
    <property type="entry name" value="UBIA"/>
    <property type="match status" value="1"/>
</dbReference>
<evidence type="ECO:0000256" key="13">
    <source>
        <dbReference type="ARBA" id="ARBA00047690"/>
    </source>
</evidence>
<dbReference type="NCBIfam" id="TIGR01473">
    <property type="entry name" value="cyoE_ctaB"/>
    <property type="match status" value="1"/>
</dbReference>
<evidence type="ECO:0000256" key="8">
    <source>
        <dbReference type="ARBA" id="ARBA00023133"/>
    </source>
</evidence>
<dbReference type="InterPro" id="IPR000537">
    <property type="entry name" value="UbiA_prenyltransferase"/>
</dbReference>
<keyword evidence="4 14" id="KW-1003">Cell membrane</keyword>
<feature type="transmembrane region" description="Helical" evidence="14">
    <location>
        <begin position="126"/>
        <end position="143"/>
    </location>
</feature>
<protein>
    <recommendedName>
        <fullName evidence="11 14">Protoheme IX farnesyltransferase</fullName>
        <ecNumber evidence="3 14">2.5.1.141</ecNumber>
    </recommendedName>
    <alternativeName>
        <fullName evidence="12 14">Heme B farnesyltransferase</fullName>
    </alternativeName>
    <alternativeName>
        <fullName evidence="10 14">Heme O synthase</fullName>
    </alternativeName>
</protein>
<dbReference type="AlphaFoldDB" id="L7VXI5"/>
<feature type="transmembrane region" description="Helical" evidence="14">
    <location>
        <begin position="57"/>
        <end position="78"/>
    </location>
</feature>
<evidence type="ECO:0000256" key="1">
    <source>
        <dbReference type="ARBA" id="ARBA00004651"/>
    </source>
</evidence>
<comment type="catalytic activity">
    <reaction evidence="13 14">
        <text>heme b + (2E,6E)-farnesyl diphosphate + H2O = Fe(II)-heme o + diphosphate</text>
        <dbReference type="Rhea" id="RHEA:28070"/>
        <dbReference type="ChEBI" id="CHEBI:15377"/>
        <dbReference type="ChEBI" id="CHEBI:33019"/>
        <dbReference type="ChEBI" id="CHEBI:60344"/>
        <dbReference type="ChEBI" id="CHEBI:60530"/>
        <dbReference type="ChEBI" id="CHEBI:175763"/>
        <dbReference type="EC" id="2.5.1.141"/>
    </reaction>
</comment>
<dbReference type="InterPro" id="IPR030470">
    <property type="entry name" value="UbiA_prenylTrfase_CS"/>
</dbReference>
<dbReference type="CDD" id="cd13957">
    <property type="entry name" value="PT_UbiA_Cox10"/>
    <property type="match status" value="1"/>
</dbReference>
<dbReference type="InterPro" id="IPR044878">
    <property type="entry name" value="UbiA_sf"/>
</dbReference>
<evidence type="ECO:0000256" key="11">
    <source>
        <dbReference type="ARBA" id="ARBA00040810"/>
    </source>
</evidence>
<comment type="miscellaneous">
    <text evidence="14">Carbon 2 of the heme B porphyrin ring is defined according to the Fischer nomenclature.</text>
</comment>
<name>L7VXI5_9BACT</name>